<dbReference type="GO" id="GO:0006152">
    <property type="term" value="P:purine nucleoside catabolic process"/>
    <property type="evidence" value="ECO:0007669"/>
    <property type="project" value="TreeGrafter"/>
</dbReference>
<dbReference type="InterPro" id="IPR001910">
    <property type="entry name" value="Inosine/uridine_hydrolase_dom"/>
</dbReference>
<evidence type="ECO:0000259" key="4">
    <source>
        <dbReference type="Pfam" id="PF01156"/>
    </source>
</evidence>
<dbReference type="AlphaFoldDB" id="T1YT77"/>
<dbReference type="InterPro" id="IPR036452">
    <property type="entry name" value="Ribo_hydro-like"/>
</dbReference>
<evidence type="ECO:0000256" key="2">
    <source>
        <dbReference type="ARBA" id="ARBA00022801"/>
    </source>
</evidence>
<dbReference type="PANTHER" id="PTHR12304">
    <property type="entry name" value="INOSINE-URIDINE PREFERRING NUCLEOSIDE HYDROLASE"/>
    <property type="match status" value="1"/>
</dbReference>
<dbReference type="EMBL" id="KF160170">
    <property type="protein sequence ID" value="AGU68150.1"/>
    <property type="molecule type" value="Genomic_DNA"/>
</dbReference>
<dbReference type="GO" id="GO:0008477">
    <property type="term" value="F:purine nucleosidase activity"/>
    <property type="evidence" value="ECO:0007669"/>
    <property type="project" value="UniProtKB-EC"/>
</dbReference>
<evidence type="ECO:0000256" key="1">
    <source>
        <dbReference type="ARBA" id="ARBA00009176"/>
    </source>
</evidence>
<dbReference type="Gene3D" id="3.90.245.10">
    <property type="entry name" value="Ribonucleoside hydrolase-like"/>
    <property type="match status" value="1"/>
</dbReference>
<dbReference type="InterPro" id="IPR023186">
    <property type="entry name" value="IUNH"/>
</dbReference>
<keyword evidence="2 5" id="KW-0378">Hydrolase</keyword>
<proteinExistence type="inferred from homology"/>
<reference evidence="5" key="1">
    <citation type="journal article" date="2013" name="PLoS ONE">
        <title>Biosynthesis of vitamins and cofactors in bacterium-harbouring trypanosomatids depends on the symbiotic association as revealed by genomic analyses.</title>
        <authorList>
            <person name="Klein C.C."/>
            <person name="Alves J.M."/>
            <person name="Serrano M.G."/>
            <person name="Buck G.A."/>
            <person name="Vasconcelos A.T."/>
            <person name="Sagot M.F."/>
            <person name="Teixeira M.M."/>
            <person name="Camargo E.P."/>
            <person name="Motta M.C."/>
        </authorList>
    </citation>
    <scope>NUCLEOTIDE SEQUENCE</scope>
    <source>
        <strain evidence="5">TCC037E</strain>
    </source>
</reference>
<evidence type="ECO:0000256" key="3">
    <source>
        <dbReference type="ARBA" id="ARBA00023295"/>
    </source>
</evidence>
<sequence length="343" mass="37292">MGPKPVILDHDGGHDDLVALALLLGNPETVKVIGCVVTDADCYVEQGFNVSGKVMALMHAQEGMPLFPIAKTSFKGVNPFPSEWRWNAKNMEDLPCVNIPKHQAIWDAVRAENDALIGEELMAQLVMSSPEKVTICVTGPLSCVAWCVEKYGEAFCKNVEECIVMGGAVDVKGNVFLDGRTDGSAEWNIFWDPAAAKTVLTCPHLRTVVFSLDSTNSVPVTSAVVQRFGAQNEYLLSQFVGATWASCTHVELMRPGDGYYAWDVLTAAYAIDKSLAEVEAVALEVEVTANHPSEGRTRRLPDGVASGNTVMAKNTKADFFYDMVLKSTRRCLPTADHVCTRTS</sequence>
<accession>T1YT77</accession>
<dbReference type="GO" id="GO:0005829">
    <property type="term" value="C:cytosol"/>
    <property type="evidence" value="ECO:0007669"/>
    <property type="project" value="TreeGrafter"/>
</dbReference>
<dbReference type="PANTHER" id="PTHR12304:SF46">
    <property type="entry name" value="INOSINE-ADENOSINE-GUANOSINE-NUCLEOSIDE HYDROLASE"/>
    <property type="match status" value="1"/>
</dbReference>
<feature type="domain" description="Inosine/uridine-preferring nucleoside hydrolase" evidence="4">
    <location>
        <begin position="6"/>
        <end position="299"/>
    </location>
</feature>
<comment type="similarity">
    <text evidence="1">Belongs to the IUNH family.</text>
</comment>
<organism evidence="5">
    <name type="scientific">Crithidia acanthocephali</name>
    <dbReference type="NCBI Taxonomy" id="59798"/>
    <lineage>
        <taxon>Eukaryota</taxon>
        <taxon>Discoba</taxon>
        <taxon>Euglenozoa</taxon>
        <taxon>Kinetoplastea</taxon>
        <taxon>Metakinetoplastina</taxon>
        <taxon>Trypanosomatida</taxon>
        <taxon>Trypanosomatidae</taxon>
        <taxon>Leishmaniinae</taxon>
        <taxon>Crithidia</taxon>
    </lineage>
</organism>
<name>T1YT77_9TRYP</name>
<keyword evidence="3 5" id="KW-0326">Glycosidase</keyword>
<protein>
    <submittedName>
        <fullName evidence="5">Purine nucleosidase</fullName>
        <ecNumber evidence="5">3.2.2.1</ecNumber>
    </submittedName>
</protein>
<dbReference type="Pfam" id="PF01156">
    <property type="entry name" value="IU_nuc_hydro"/>
    <property type="match status" value="1"/>
</dbReference>
<evidence type="ECO:0000313" key="5">
    <source>
        <dbReference type="EMBL" id="AGU68150.1"/>
    </source>
</evidence>
<dbReference type="SUPFAM" id="SSF53590">
    <property type="entry name" value="Nucleoside hydrolase"/>
    <property type="match status" value="1"/>
</dbReference>
<dbReference type="EC" id="3.2.2.1" evidence="5"/>